<dbReference type="Pfam" id="PF00248">
    <property type="entry name" value="Aldo_ket_red"/>
    <property type="match status" value="1"/>
</dbReference>
<dbReference type="Gene3D" id="3.20.20.100">
    <property type="entry name" value="NADP-dependent oxidoreductase domain"/>
    <property type="match status" value="1"/>
</dbReference>
<accession>A0A6I3S0Y5</accession>
<dbReference type="PANTHER" id="PTHR43625">
    <property type="entry name" value="AFLATOXIN B1 ALDEHYDE REDUCTASE"/>
    <property type="match status" value="1"/>
</dbReference>
<dbReference type="PANTHER" id="PTHR43625:SF77">
    <property type="entry name" value="ALDO-KETO REDUCTASE"/>
    <property type="match status" value="1"/>
</dbReference>
<keyword evidence="1" id="KW-0560">Oxidoreductase</keyword>
<dbReference type="AlphaFoldDB" id="A0A6I3S0Y5"/>
<dbReference type="EMBL" id="WNCL01000011">
    <property type="protein sequence ID" value="MTU43020.1"/>
    <property type="molecule type" value="Genomic_DNA"/>
</dbReference>
<feature type="domain" description="NADP-dependent oxidoreductase" evidence="2">
    <location>
        <begin position="15"/>
        <end position="311"/>
    </location>
</feature>
<reference evidence="3 4" key="1">
    <citation type="journal article" date="2019" name="Nat. Med.">
        <title>A library of human gut bacterial isolates paired with longitudinal multiomics data enables mechanistic microbiome research.</title>
        <authorList>
            <person name="Poyet M."/>
            <person name="Groussin M."/>
            <person name="Gibbons S.M."/>
            <person name="Avila-Pacheco J."/>
            <person name="Jiang X."/>
            <person name="Kearney S.M."/>
            <person name="Perrotta A.R."/>
            <person name="Berdy B."/>
            <person name="Zhao S."/>
            <person name="Lieberman T.D."/>
            <person name="Swanson P.K."/>
            <person name="Smith M."/>
            <person name="Roesemann S."/>
            <person name="Alexander J.E."/>
            <person name="Rich S.A."/>
            <person name="Livny J."/>
            <person name="Vlamakis H."/>
            <person name="Clish C."/>
            <person name="Bullock K."/>
            <person name="Deik A."/>
            <person name="Scott J."/>
            <person name="Pierce K.A."/>
            <person name="Xavier R.J."/>
            <person name="Alm E.J."/>
        </authorList>
    </citation>
    <scope>NUCLEOTIDE SEQUENCE [LARGE SCALE GENOMIC DNA]</scope>
    <source>
        <strain evidence="3 4">BIOML-A2</strain>
    </source>
</reference>
<dbReference type="InterPro" id="IPR036812">
    <property type="entry name" value="NAD(P)_OxRdtase_dom_sf"/>
</dbReference>
<dbReference type="CDD" id="cd19078">
    <property type="entry name" value="AKR_AKR13C1_2"/>
    <property type="match status" value="1"/>
</dbReference>
<dbReference type="RefSeq" id="WP_155165432.1">
    <property type="nucleotide sequence ID" value="NZ_CAJUON010000001.1"/>
</dbReference>
<proteinExistence type="predicted"/>
<dbReference type="GO" id="GO:0016491">
    <property type="term" value="F:oxidoreductase activity"/>
    <property type="evidence" value="ECO:0007669"/>
    <property type="project" value="UniProtKB-KW"/>
</dbReference>
<sequence length="325" mass="36497">MKTRKLSEGLEVSDLGYGAMSLSHGYGEATDRKDAVKILRQALDCGYTYFDTAEVYGPYINEEIVGEALKPFRDEVVISTKFGISFSEYTHGDIIPDARPEKIRQSVEGSLKRLQTETIDLYFQHRIDPKVEPEVVAEVMGELIKEGKIRHWGVSVAPEEYIRRAHKVTPISAVQDRYSMMARGIEKLFPTLEELGIGFVAYSPLANGLLSGAYEKATNNKFEAVVDYRSRMPQFTPEAMKKNEELMAFLQKTAEEHRATMSQLSLAWMLGKHSWLTAIPSSRRLERIVENAGGAVVKLSAEEIKAIDEALDKLPKSDIFGVKNN</sequence>
<evidence type="ECO:0000256" key="1">
    <source>
        <dbReference type="ARBA" id="ARBA00023002"/>
    </source>
</evidence>
<protein>
    <submittedName>
        <fullName evidence="3">Aldo/keto reductase</fullName>
    </submittedName>
</protein>
<comment type="caution">
    <text evidence="3">The sequence shown here is derived from an EMBL/GenBank/DDBJ whole genome shotgun (WGS) entry which is preliminary data.</text>
</comment>
<dbReference type="GO" id="GO:0005737">
    <property type="term" value="C:cytoplasm"/>
    <property type="evidence" value="ECO:0007669"/>
    <property type="project" value="TreeGrafter"/>
</dbReference>
<dbReference type="SUPFAM" id="SSF51430">
    <property type="entry name" value="NAD(P)-linked oxidoreductase"/>
    <property type="match status" value="1"/>
</dbReference>
<dbReference type="Proteomes" id="UP000462362">
    <property type="component" value="Unassembled WGS sequence"/>
</dbReference>
<evidence type="ECO:0000313" key="4">
    <source>
        <dbReference type="Proteomes" id="UP000462362"/>
    </source>
</evidence>
<dbReference type="InterPro" id="IPR023210">
    <property type="entry name" value="NADP_OxRdtase_dom"/>
</dbReference>
<evidence type="ECO:0000259" key="2">
    <source>
        <dbReference type="Pfam" id="PF00248"/>
    </source>
</evidence>
<name>A0A6I3S0Y5_9BURK</name>
<organism evidence="3 4">
    <name type="scientific">Parasutterella excrementihominis</name>
    <dbReference type="NCBI Taxonomy" id="487175"/>
    <lineage>
        <taxon>Bacteria</taxon>
        <taxon>Pseudomonadati</taxon>
        <taxon>Pseudomonadota</taxon>
        <taxon>Betaproteobacteria</taxon>
        <taxon>Burkholderiales</taxon>
        <taxon>Sutterellaceae</taxon>
        <taxon>Parasutterella</taxon>
    </lineage>
</organism>
<gene>
    <name evidence="3" type="ORF">GMD42_05180</name>
</gene>
<evidence type="ECO:0000313" key="3">
    <source>
        <dbReference type="EMBL" id="MTU43020.1"/>
    </source>
</evidence>
<dbReference type="InterPro" id="IPR050791">
    <property type="entry name" value="Aldo-Keto_reductase"/>
</dbReference>